<dbReference type="KEGG" id="maj:MAA_10685"/>
<dbReference type="SUPFAM" id="SSF48403">
    <property type="entry name" value="Ankyrin repeat"/>
    <property type="match status" value="1"/>
</dbReference>
<dbReference type="Pfam" id="PF17111">
    <property type="entry name" value="PigL_N"/>
    <property type="match status" value="1"/>
</dbReference>
<keyword evidence="5" id="KW-1185">Reference proteome</keyword>
<sequence>MAEVVGLVASVVTLGEVAAKLSKLKTFWKSIQNVPQSIQNQLEELEALNAIITELEAEQDVVQNTPSGTLSLRYCKNAAKELEDLMQTLERNVKSNRRLRRSVTKVKFVLDQDSVSNAQKQLYHAFQLLQFALTLHTRSMTARIPERTASIFFDRRNEPTRNTASNTKGSPFRARENVEQDSSSSLLERQTLEWVPGSLFGGVRTSRSSHSIQNQDGLGEKVQITKVRFRLPWWLSQTVWDMLACRSTHGMTWKISSWNIRPWGSPIFRAALYGDFEKIVELISDGEASLYDCDEDGQTLLHYAVEAANFELGVKLLLLNRSILTRASNIGWPTPLICINSEFPLEALSLEYFKTILGWEDFTDYCTQLNTTEESFELGYWIWIVPGFLALLENETPQSFIDLPLDIQFYSFEWMHINTDVLNYVLSKNRTTIEGLKATLNNPRLQSLSDFISTFICRQIEWSERFPALKKSTSWQELAKDMLSDTSINSLTKPCEELIMPGVPPYSDVMTWRVMTPLTNSARSVMARLTGRHGGALGPRCTKQYEKILIRVVRLFLESASEAAIDLEEYGRRESELLVPYDSYYRNWPDFITTPSTPYLVSIKYGPRPEDWDFTWDLLVEEFAGEFWEMLENQPLHIPGAWVDDG</sequence>
<dbReference type="EMBL" id="ADNJ02000001">
    <property type="protein sequence ID" value="KHO11741.1"/>
    <property type="molecule type" value="Genomic_DNA"/>
</dbReference>
<dbReference type="Proteomes" id="UP000002498">
    <property type="component" value="Unassembled WGS sequence"/>
</dbReference>
<organism evidence="4 5">
    <name type="scientific">Metarhizium robertsii (strain ARSEF 23 / ATCC MYA-3075)</name>
    <name type="common">Metarhizium anisopliae (strain ARSEF 23)</name>
    <dbReference type="NCBI Taxonomy" id="655844"/>
    <lineage>
        <taxon>Eukaryota</taxon>
        <taxon>Fungi</taxon>
        <taxon>Dikarya</taxon>
        <taxon>Ascomycota</taxon>
        <taxon>Pezizomycotina</taxon>
        <taxon>Sordariomycetes</taxon>
        <taxon>Hypocreomycetidae</taxon>
        <taxon>Hypocreales</taxon>
        <taxon>Clavicipitaceae</taxon>
        <taxon>Metarhizium</taxon>
    </lineage>
</organism>
<feature type="coiled-coil region" evidence="1">
    <location>
        <begin position="38"/>
        <end position="99"/>
    </location>
</feature>
<dbReference type="HOGENOM" id="CLU_025581_1_0_1"/>
<keyword evidence="1" id="KW-0175">Coiled coil</keyword>
<gene>
    <name evidence="4" type="ORF">MAA_10685</name>
</gene>
<protein>
    <recommendedName>
        <fullName evidence="3">Azaphilone pigments biosynthesis cluster protein L N-terminal domain-containing protein</fullName>
    </recommendedName>
</protein>
<name>A0A0B2XIS5_METRA</name>
<reference evidence="4 5" key="2">
    <citation type="journal article" date="2014" name="Proc. Natl. Acad. Sci. U.S.A.">
        <title>Trajectory and genomic determinants of fungal-pathogen speciation and host adaptation.</title>
        <authorList>
            <person name="Hu X."/>
            <person name="Xiao G."/>
            <person name="Zheng P."/>
            <person name="Shang Y."/>
            <person name="Su Y."/>
            <person name="Zhang X."/>
            <person name="Liu X."/>
            <person name="Zhan S."/>
            <person name="St Leger R.J."/>
            <person name="Wang C."/>
        </authorList>
    </citation>
    <scope>GENOME REANNOTATION</scope>
    <source>
        <strain evidence="5">ARSEF 23 / ATCC MYA-3075</strain>
    </source>
</reference>
<dbReference type="RefSeq" id="XP_011410705.1">
    <property type="nucleotide sequence ID" value="XM_011412403.1"/>
</dbReference>
<dbReference type="OrthoDB" id="3200163at2759"/>
<accession>A0A0B2XIS5</accession>
<dbReference type="InterPro" id="IPR036770">
    <property type="entry name" value="Ankyrin_rpt-contain_sf"/>
</dbReference>
<evidence type="ECO:0000256" key="2">
    <source>
        <dbReference type="SAM" id="MobiDB-lite"/>
    </source>
</evidence>
<dbReference type="Gene3D" id="1.25.40.20">
    <property type="entry name" value="Ankyrin repeat-containing domain"/>
    <property type="match status" value="1"/>
</dbReference>
<dbReference type="GeneID" id="19264969"/>
<feature type="compositionally biased region" description="Polar residues" evidence="2">
    <location>
        <begin position="160"/>
        <end position="169"/>
    </location>
</feature>
<feature type="region of interest" description="Disordered" evidence="2">
    <location>
        <begin position="158"/>
        <end position="177"/>
    </location>
</feature>
<evidence type="ECO:0000259" key="3">
    <source>
        <dbReference type="Pfam" id="PF17111"/>
    </source>
</evidence>
<dbReference type="AlphaFoldDB" id="A0A0B2XIS5"/>
<evidence type="ECO:0000256" key="1">
    <source>
        <dbReference type="SAM" id="Coils"/>
    </source>
</evidence>
<dbReference type="InterPro" id="IPR031348">
    <property type="entry name" value="PigL_N"/>
</dbReference>
<evidence type="ECO:0000313" key="5">
    <source>
        <dbReference type="Proteomes" id="UP000002498"/>
    </source>
</evidence>
<reference evidence="4 5" key="1">
    <citation type="journal article" date="2011" name="PLoS Genet.">
        <title>Genome sequencing and comparative transcriptomics of the model entomopathogenic fungi Metarhizium anisopliae and M. acridum.</title>
        <authorList>
            <person name="Gao Q."/>
            <person name="Jin K."/>
            <person name="Ying S.H."/>
            <person name="Zhang Y."/>
            <person name="Xiao G."/>
            <person name="Shang Y."/>
            <person name="Duan Z."/>
            <person name="Hu X."/>
            <person name="Xie X.Q."/>
            <person name="Zhou G."/>
            <person name="Peng G."/>
            <person name="Luo Z."/>
            <person name="Huang W."/>
            <person name="Wang B."/>
            <person name="Fang W."/>
            <person name="Wang S."/>
            <person name="Zhong Y."/>
            <person name="Ma L.J."/>
            <person name="St Leger R.J."/>
            <person name="Zhao G.P."/>
            <person name="Pei Y."/>
            <person name="Feng M.G."/>
            <person name="Xia Y."/>
            <person name="Wang C."/>
        </authorList>
    </citation>
    <scope>NUCLEOTIDE SEQUENCE [LARGE SCALE GENOMIC DNA]</scope>
    <source>
        <strain evidence="5">ARSEF 23 / ATCC MYA-3075</strain>
    </source>
</reference>
<evidence type="ECO:0000313" key="4">
    <source>
        <dbReference type="EMBL" id="KHO11741.1"/>
    </source>
</evidence>
<proteinExistence type="predicted"/>
<comment type="caution">
    <text evidence="4">The sequence shown here is derived from an EMBL/GenBank/DDBJ whole genome shotgun (WGS) entry which is preliminary data.</text>
</comment>
<feature type="domain" description="Azaphilone pigments biosynthesis cluster protein L N-terminal" evidence="3">
    <location>
        <begin position="2"/>
        <end position="116"/>
    </location>
</feature>